<dbReference type="PIRSF" id="PIRSF029347">
    <property type="entry name" value="RecF"/>
    <property type="match status" value="1"/>
</dbReference>
<dbReference type="RefSeq" id="WP_130550602.1">
    <property type="nucleotide sequence ID" value="NZ_SHMC01000002.1"/>
</dbReference>
<evidence type="ECO:0000313" key="4">
    <source>
        <dbReference type="Proteomes" id="UP000292627"/>
    </source>
</evidence>
<dbReference type="SUPFAM" id="SSF52540">
    <property type="entry name" value="P-loop containing nucleoside triphosphate hydrolases"/>
    <property type="match status" value="1"/>
</dbReference>
<dbReference type="Pfam" id="PF13304">
    <property type="entry name" value="AAA_21"/>
    <property type="match status" value="1"/>
</dbReference>
<gene>
    <name evidence="3" type="ORF">EA660_05890</name>
</gene>
<dbReference type="AlphaFoldDB" id="A0A4Q8LDJ0"/>
<accession>A0A4Q8LDJ0</accession>
<evidence type="ECO:0000313" key="3">
    <source>
        <dbReference type="EMBL" id="TAA26746.1"/>
    </source>
</evidence>
<dbReference type="EMBL" id="SHMC01000002">
    <property type="protein sequence ID" value="TAA26746.1"/>
    <property type="molecule type" value="Genomic_DNA"/>
</dbReference>
<name>A0A4Q8LDJ0_9GAMM</name>
<feature type="domain" description="Endonuclease GajA/Old nuclease/RecF-like AAA" evidence="1">
    <location>
        <begin position="1"/>
        <end position="46"/>
    </location>
</feature>
<protein>
    <submittedName>
        <fullName evidence="3">DUF2813 domain-containing protein</fullName>
    </submittedName>
</protein>
<sequence length="397" mass="45403">MKIESIRLKNFKAFRDVHLKDVPPFLVVVGANGSGKSTLFDVFGFLHDCLKGNVRQALDKRGRFREVLSRGCDPEKDAILIELQYRMEITGVERLVTYSLEIGEIDKLPVVRRELLRYKRGRYGSPYHFLNFSQGEGYAITNEEDFKKSDEELDRENQKVSPETLAIKGLGQFERFKAANAFRQLIENWHVSDFHISAARGRKEATGDSEHLSESGDNLPLVAQYLHERHPEVFKDILGTMTRRVPGVASVEPKLMDDGYLTLRFQDGSFKTPFLDRYVSDGTIKMFAYLVLLYDPNPHPLLCVEEPENQLYPQLMAELAEEFRMYANRGGQVLVSTHSPDFLNAIGLDEVCWLVKRNGSTEIHRARDDKQIAAYVAEGDQLGYLWKQGFFEGVDPQ</sequence>
<dbReference type="GO" id="GO:0005524">
    <property type="term" value="F:ATP binding"/>
    <property type="evidence" value="ECO:0007669"/>
    <property type="project" value="InterPro"/>
</dbReference>
<reference evidence="3 4" key="1">
    <citation type="submission" date="2019-02" db="EMBL/GenBank/DDBJ databases">
        <title>WGS of Pseudoxanthomonas species novum from clinical isolates.</title>
        <authorList>
            <person name="Bernier A.-M."/>
            <person name="Bernard K."/>
            <person name="Vachon A."/>
        </authorList>
    </citation>
    <scope>NUCLEOTIDE SEQUENCE [LARGE SCALE GENOMIC DNA]</scope>
    <source>
        <strain evidence="3 4">NML171200</strain>
    </source>
</reference>
<dbReference type="InterPro" id="IPR003959">
    <property type="entry name" value="ATPase_AAA_core"/>
</dbReference>
<dbReference type="Proteomes" id="UP000292627">
    <property type="component" value="Unassembled WGS sequence"/>
</dbReference>
<dbReference type="PANTHER" id="PTHR40396:SF1">
    <property type="entry name" value="ATPASE AAA-TYPE CORE DOMAIN-CONTAINING PROTEIN"/>
    <property type="match status" value="1"/>
</dbReference>
<dbReference type="OrthoDB" id="9815944at2"/>
<dbReference type="PANTHER" id="PTHR40396">
    <property type="entry name" value="ATPASE-LIKE PROTEIN"/>
    <property type="match status" value="1"/>
</dbReference>
<dbReference type="Pfam" id="PF13175">
    <property type="entry name" value="AAA_15"/>
    <property type="match status" value="1"/>
</dbReference>
<comment type="caution">
    <text evidence="3">The sequence shown here is derived from an EMBL/GenBank/DDBJ whole genome shotgun (WGS) entry which is preliminary data.</text>
</comment>
<evidence type="ECO:0000259" key="1">
    <source>
        <dbReference type="Pfam" id="PF13175"/>
    </source>
</evidence>
<evidence type="ECO:0000259" key="2">
    <source>
        <dbReference type="Pfam" id="PF13304"/>
    </source>
</evidence>
<dbReference type="GO" id="GO:0016887">
    <property type="term" value="F:ATP hydrolysis activity"/>
    <property type="evidence" value="ECO:0007669"/>
    <property type="project" value="InterPro"/>
</dbReference>
<dbReference type="InterPro" id="IPR027417">
    <property type="entry name" value="P-loop_NTPase"/>
</dbReference>
<dbReference type="InterPro" id="IPR014555">
    <property type="entry name" value="RecF-like"/>
</dbReference>
<dbReference type="Gene3D" id="3.40.50.300">
    <property type="entry name" value="P-loop containing nucleotide triphosphate hydrolases"/>
    <property type="match status" value="1"/>
</dbReference>
<organism evidence="3 4">
    <name type="scientific">Pseudoxanthomonas winnipegensis</name>
    <dbReference type="NCBI Taxonomy" id="2480810"/>
    <lineage>
        <taxon>Bacteria</taxon>
        <taxon>Pseudomonadati</taxon>
        <taxon>Pseudomonadota</taxon>
        <taxon>Gammaproteobacteria</taxon>
        <taxon>Lysobacterales</taxon>
        <taxon>Lysobacteraceae</taxon>
        <taxon>Pseudoxanthomonas</taxon>
    </lineage>
</organism>
<proteinExistence type="predicted"/>
<feature type="domain" description="ATPase AAA-type core" evidence="2">
    <location>
        <begin position="196"/>
        <end position="343"/>
    </location>
</feature>
<dbReference type="InterPro" id="IPR041685">
    <property type="entry name" value="AAA_GajA/Old/RecF-like"/>
</dbReference>